<dbReference type="NCBIfam" id="TIGR00188">
    <property type="entry name" value="rnpA"/>
    <property type="match status" value="1"/>
</dbReference>
<comment type="subunit">
    <text evidence="6">Consists of a catalytic RNA component (M1 or rnpB) and a protein subunit.</text>
</comment>
<evidence type="ECO:0000313" key="9">
    <source>
        <dbReference type="Proteomes" id="UP000315082"/>
    </source>
</evidence>
<sequence length="141" mass="16033">MDSQVRRTQSDTAASVVDLVIDQRFPKTLRLKTPEQFGRIIRRGRVATDNTLVLNTLPNDLGFSRIGITIPKKAGNAVVRNRWKRFIREAFRTQRDQLPQGFDFVVRPRRGAVAEHAAIRKSLLGVAWRATRQRPSGDVKS</sequence>
<comment type="catalytic activity">
    <reaction evidence="6">
        <text>Endonucleolytic cleavage of RNA, removing 5'-extranucleotides from tRNA precursor.</text>
        <dbReference type="EC" id="3.1.26.5"/>
    </reaction>
</comment>
<dbReference type="InterPro" id="IPR014721">
    <property type="entry name" value="Ribsml_uS5_D2-typ_fold_subgr"/>
</dbReference>
<evidence type="ECO:0000256" key="2">
    <source>
        <dbReference type="ARBA" id="ARBA00022722"/>
    </source>
</evidence>
<evidence type="ECO:0000256" key="5">
    <source>
        <dbReference type="ARBA" id="ARBA00022884"/>
    </source>
</evidence>
<comment type="function">
    <text evidence="6">RNaseP catalyzes the removal of the 5'-leader sequence from pre-tRNA to produce the mature 5'-terminus. It can also cleave other RNA substrates such as 4.5S RNA. The protein component plays an auxiliary but essential role in vivo by binding to the 5'-leader sequence and broadening the substrate specificity of the ribozyme.</text>
</comment>
<dbReference type="PANTHER" id="PTHR33992">
    <property type="entry name" value="RIBONUCLEASE P PROTEIN COMPONENT"/>
    <property type="match status" value="1"/>
</dbReference>
<keyword evidence="5 6" id="KW-0694">RNA-binding</keyword>
<dbReference type="AlphaFoldDB" id="A0A518JPR6"/>
<keyword evidence="1 6" id="KW-0819">tRNA processing</keyword>
<dbReference type="InterPro" id="IPR020568">
    <property type="entry name" value="Ribosomal_Su5_D2-typ_SF"/>
</dbReference>
<evidence type="ECO:0000256" key="3">
    <source>
        <dbReference type="ARBA" id="ARBA00022759"/>
    </source>
</evidence>
<evidence type="ECO:0000256" key="4">
    <source>
        <dbReference type="ARBA" id="ARBA00022801"/>
    </source>
</evidence>
<keyword evidence="3 6" id="KW-0255">Endonuclease</keyword>
<dbReference type="Gene3D" id="3.30.230.10">
    <property type="match status" value="1"/>
</dbReference>
<dbReference type="KEGG" id="rcf:Poly24_12370"/>
<dbReference type="Proteomes" id="UP000315082">
    <property type="component" value="Chromosome"/>
</dbReference>
<dbReference type="GO" id="GO:0000049">
    <property type="term" value="F:tRNA binding"/>
    <property type="evidence" value="ECO:0007669"/>
    <property type="project" value="UniProtKB-UniRule"/>
</dbReference>
<dbReference type="GO" id="GO:0030677">
    <property type="term" value="C:ribonuclease P complex"/>
    <property type="evidence" value="ECO:0007669"/>
    <property type="project" value="TreeGrafter"/>
</dbReference>
<gene>
    <name evidence="6 8" type="primary">rnpA</name>
    <name evidence="8" type="ORF">Poly24_12370</name>
</gene>
<name>A0A518JPR6_9BACT</name>
<reference evidence="8 9" key="1">
    <citation type="submission" date="2019-02" db="EMBL/GenBank/DDBJ databases">
        <title>Deep-cultivation of Planctomycetes and their phenomic and genomic characterization uncovers novel biology.</title>
        <authorList>
            <person name="Wiegand S."/>
            <person name="Jogler M."/>
            <person name="Boedeker C."/>
            <person name="Pinto D."/>
            <person name="Vollmers J."/>
            <person name="Rivas-Marin E."/>
            <person name="Kohn T."/>
            <person name="Peeters S.H."/>
            <person name="Heuer A."/>
            <person name="Rast P."/>
            <person name="Oberbeckmann S."/>
            <person name="Bunk B."/>
            <person name="Jeske O."/>
            <person name="Meyerdierks A."/>
            <person name="Storesund J.E."/>
            <person name="Kallscheuer N."/>
            <person name="Luecker S."/>
            <person name="Lage O.M."/>
            <person name="Pohl T."/>
            <person name="Merkel B.J."/>
            <person name="Hornburger P."/>
            <person name="Mueller R.-W."/>
            <person name="Bruemmer F."/>
            <person name="Labrenz M."/>
            <person name="Spormann A.M."/>
            <person name="Op den Camp H."/>
            <person name="Overmann J."/>
            <person name="Amann R."/>
            <person name="Jetten M.S.M."/>
            <person name="Mascher T."/>
            <person name="Medema M.H."/>
            <person name="Devos D.P."/>
            <person name="Kaster A.-K."/>
            <person name="Ovreas L."/>
            <person name="Rohde M."/>
            <person name="Galperin M.Y."/>
            <person name="Jogler C."/>
        </authorList>
    </citation>
    <scope>NUCLEOTIDE SEQUENCE [LARGE SCALE GENOMIC DNA]</scope>
    <source>
        <strain evidence="8 9">Poly24</strain>
    </source>
</reference>
<accession>A0A518JPR6</accession>
<evidence type="ECO:0000256" key="7">
    <source>
        <dbReference type="NCBIfam" id="TIGR00188"/>
    </source>
</evidence>
<dbReference type="GO" id="GO:0001682">
    <property type="term" value="P:tRNA 5'-leader removal"/>
    <property type="evidence" value="ECO:0007669"/>
    <property type="project" value="UniProtKB-UniRule"/>
</dbReference>
<evidence type="ECO:0000256" key="6">
    <source>
        <dbReference type="HAMAP-Rule" id="MF_00227"/>
    </source>
</evidence>
<keyword evidence="9" id="KW-1185">Reference proteome</keyword>
<evidence type="ECO:0000256" key="1">
    <source>
        <dbReference type="ARBA" id="ARBA00022694"/>
    </source>
</evidence>
<dbReference type="EMBL" id="CP036348">
    <property type="protein sequence ID" value="QDV67537.1"/>
    <property type="molecule type" value="Genomic_DNA"/>
</dbReference>
<dbReference type="GO" id="GO:0004526">
    <property type="term" value="F:ribonuclease P activity"/>
    <property type="evidence" value="ECO:0007669"/>
    <property type="project" value="UniProtKB-UniRule"/>
</dbReference>
<protein>
    <recommendedName>
        <fullName evidence="6 7">Ribonuclease P protein component</fullName>
        <shortName evidence="6">RNase P protein</shortName>
        <shortName evidence="6">RNaseP protein</shortName>
        <ecNumber evidence="6 7">3.1.26.5</ecNumber>
    </recommendedName>
    <alternativeName>
        <fullName evidence="6">Protein C5</fullName>
    </alternativeName>
</protein>
<keyword evidence="2 6" id="KW-0540">Nuclease</keyword>
<dbReference type="EC" id="3.1.26.5" evidence="6 7"/>
<dbReference type="Pfam" id="PF00825">
    <property type="entry name" value="Ribonuclease_P"/>
    <property type="match status" value="1"/>
</dbReference>
<dbReference type="GO" id="GO:0042781">
    <property type="term" value="F:3'-tRNA processing endoribonuclease activity"/>
    <property type="evidence" value="ECO:0007669"/>
    <property type="project" value="TreeGrafter"/>
</dbReference>
<dbReference type="SUPFAM" id="SSF54211">
    <property type="entry name" value="Ribosomal protein S5 domain 2-like"/>
    <property type="match status" value="1"/>
</dbReference>
<evidence type="ECO:0000313" key="8">
    <source>
        <dbReference type="EMBL" id="QDV67537.1"/>
    </source>
</evidence>
<proteinExistence type="inferred from homology"/>
<comment type="similarity">
    <text evidence="6">Belongs to the RnpA family.</text>
</comment>
<organism evidence="8 9">
    <name type="scientific">Rosistilla carotiformis</name>
    <dbReference type="NCBI Taxonomy" id="2528017"/>
    <lineage>
        <taxon>Bacteria</taxon>
        <taxon>Pseudomonadati</taxon>
        <taxon>Planctomycetota</taxon>
        <taxon>Planctomycetia</taxon>
        <taxon>Pirellulales</taxon>
        <taxon>Pirellulaceae</taxon>
        <taxon>Rosistilla</taxon>
    </lineage>
</organism>
<keyword evidence="4 6" id="KW-0378">Hydrolase</keyword>
<dbReference type="HAMAP" id="MF_00227">
    <property type="entry name" value="RNase_P"/>
    <property type="match status" value="1"/>
</dbReference>
<dbReference type="OrthoDB" id="9810867at2"/>
<dbReference type="InterPro" id="IPR000100">
    <property type="entry name" value="RNase_P"/>
</dbReference>
<dbReference type="PANTHER" id="PTHR33992:SF1">
    <property type="entry name" value="RIBONUCLEASE P PROTEIN COMPONENT"/>
    <property type="match status" value="1"/>
</dbReference>